<dbReference type="InterPro" id="IPR004045">
    <property type="entry name" value="Glutathione_S-Trfase_N"/>
</dbReference>
<evidence type="ECO:0008006" key="5">
    <source>
        <dbReference type="Google" id="ProtNLM"/>
    </source>
</evidence>
<dbReference type="CDD" id="cd03177">
    <property type="entry name" value="GST_C_Delta_Epsilon"/>
    <property type="match status" value="1"/>
</dbReference>
<reference evidence="4" key="1">
    <citation type="submission" date="2015-12" db="EMBL/GenBank/DDBJ databases">
        <title>De novo transcriptome assembly of four potential Pierce s Disease insect vectors from Arizona vineyards.</title>
        <authorList>
            <person name="Tassone E.E."/>
        </authorList>
    </citation>
    <scope>NUCLEOTIDE SEQUENCE</scope>
</reference>
<organism evidence="4">
    <name type="scientific">Clastoptera arizonana</name>
    <name type="common">Arizona spittle bug</name>
    <dbReference type="NCBI Taxonomy" id="38151"/>
    <lineage>
        <taxon>Eukaryota</taxon>
        <taxon>Metazoa</taxon>
        <taxon>Ecdysozoa</taxon>
        <taxon>Arthropoda</taxon>
        <taxon>Hexapoda</taxon>
        <taxon>Insecta</taxon>
        <taxon>Pterygota</taxon>
        <taxon>Neoptera</taxon>
        <taxon>Paraneoptera</taxon>
        <taxon>Hemiptera</taxon>
        <taxon>Auchenorrhyncha</taxon>
        <taxon>Cercopoidea</taxon>
        <taxon>Clastopteridae</taxon>
        <taxon>Clastoptera</taxon>
    </lineage>
</organism>
<dbReference type="SUPFAM" id="SSF52833">
    <property type="entry name" value="Thioredoxin-like"/>
    <property type="match status" value="1"/>
</dbReference>
<dbReference type="SFLD" id="SFLDS00019">
    <property type="entry name" value="Glutathione_Transferase_(cytos"/>
    <property type="match status" value="1"/>
</dbReference>
<dbReference type="InterPro" id="IPR036282">
    <property type="entry name" value="Glutathione-S-Trfase_C_sf"/>
</dbReference>
<dbReference type="PROSITE" id="PS50405">
    <property type="entry name" value="GST_CTER"/>
    <property type="match status" value="1"/>
</dbReference>
<name>A0A1B6CE89_9HEMI</name>
<dbReference type="Pfam" id="PF00043">
    <property type="entry name" value="GST_C"/>
    <property type="match status" value="1"/>
</dbReference>
<evidence type="ECO:0000259" key="2">
    <source>
        <dbReference type="PROSITE" id="PS50404"/>
    </source>
</evidence>
<dbReference type="PROSITE" id="PS50404">
    <property type="entry name" value="GST_NTER"/>
    <property type="match status" value="1"/>
</dbReference>
<dbReference type="Gene3D" id="1.20.1050.10">
    <property type="match status" value="1"/>
</dbReference>
<proteinExistence type="inferred from homology"/>
<dbReference type="FunFam" id="1.20.1050.10:FF:000007">
    <property type="entry name" value="Glutathione S-transferase 1-1"/>
    <property type="match status" value="1"/>
</dbReference>
<feature type="domain" description="GST C-terminal" evidence="3">
    <location>
        <begin position="89"/>
        <end position="217"/>
    </location>
</feature>
<accession>A0A1B6CE89</accession>
<evidence type="ECO:0000313" key="4">
    <source>
        <dbReference type="EMBL" id="JAS11705.1"/>
    </source>
</evidence>
<dbReference type="InterPro" id="IPR004046">
    <property type="entry name" value="GST_C"/>
</dbReference>
<dbReference type="InterPro" id="IPR010987">
    <property type="entry name" value="Glutathione-S-Trfase_C-like"/>
</dbReference>
<dbReference type="InterPro" id="IPR040079">
    <property type="entry name" value="Glutathione_S-Trfase"/>
</dbReference>
<comment type="similarity">
    <text evidence="1">Belongs to the GST superfamily.</text>
</comment>
<dbReference type="SFLD" id="SFLDG00358">
    <property type="entry name" value="Main_(cytGST)"/>
    <property type="match status" value="1"/>
</dbReference>
<dbReference type="Gene3D" id="3.40.30.10">
    <property type="entry name" value="Glutaredoxin"/>
    <property type="match status" value="1"/>
</dbReference>
<dbReference type="FunFam" id="3.40.30.10:FF:000295">
    <property type="entry name" value="Glutathione S-transferase unclassified 1"/>
    <property type="match status" value="1"/>
</dbReference>
<dbReference type="SUPFAM" id="SSF47616">
    <property type="entry name" value="GST C-terminal domain-like"/>
    <property type="match status" value="1"/>
</dbReference>
<feature type="domain" description="GST N-terminal" evidence="2">
    <location>
        <begin position="1"/>
        <end position="82"/>
    </location>
</feature>
<dbReference type="InterPro" id="IPR036249">
    <property type="entry name" value="Thioredoxin-like_sf"/>
</dbReference>
<protein>
    <recommendedName>
        <fullName evidence="5">Glutathione S-transferase unclassified 1</fullName>
    </recommendedName>
</protein>
<dbReference type="EMBL" id="GEDC01025593">
    <property type="protein sequence ID" value="JAS11705.1"/>
    <property type="molecule type" value="Transcribed_RNA"/>
</dbReference>
<dbReference type="GO" id="GO:0004364">
    <property type="term" value="F:glutathione transferase activity"/>
    <property type="evidence" value="ECO:0007669"/>
    <property type="project" value="TreeGrafter"/>
</dbReference>
<sequence length="231" mass="26446">MVLTLYSVSDGPPSLAVRMGLKLFNLNYNLVEVDFASGEHLKQDYAKKNPQKEIPTLDDDGFLLSESVAILQYLADRYGVQHHNVYPTDPKKRAVINQRLAFNIASYYKNIAEYVMAPIFFDYERSPVGLKKVKAVLDVFNNILQNEGKLYAAGDSLTIADLLLISATLCLEAINFDLNEYKYISKWYDNFKIEQPSLWKIAEEGMNEIKQFNENPPLLPDLDHPIHPTRR</sequence>
<dbReference type="AlphaFoldDB" id="A0A1B6CE89"/>
<dbReference type="Pfam" id="PF02798">
    <property type="entry name" value="GST_N"/>
    <property type="match status" value="1"/>
</dbReference>
<evidence type="ECO:0000256" key="1">
    <source>
        <dbReference type="RuleBase" id="RU003494"/>
    </source>
</evidence>
<dbReference type="PANTHER" id="PTHR43969">
    <property type="entry name" value="GLUTATHIONE S TRANSFERASE D10, ISOFORM A-RELATED"/>
    <property type="match status" value="1"/>
</dbReference>
<dbReference type="GO" id="GO:0006749">
    <property type="term" value="P:glutathione metabolic process"/>
    <property type="evidence" value="ECO:0007669"/>
    <property type="project" value="TreeGrafter"/>
</dbReference>
<dbReference type="PANTHER" id="PTHR43969:SF7">
    <property type="entry name" value="GST-CONTAINING FLYWCH ZINC-FINGER PROTEIN"/>
    <property type="match status" value="1"/>
</dbReference>
<gene>
    <name evidence="4" type="ORF">g.2182</name>
</gene>
<evidence type="ECO:0000259" key="3">
    <source>
        <dbReference type="PROSITE" id="PS50405"/>
    </source>
</evidence>